<dbReference type="Pfam" id="PF24924">
    <property type="entry name" value="DUF7745"/>
    <property type="match status" value="1"/>
</dbReference>
<reference evidence="3 4" key="1">
    <citation type="journal article" date="2019" name="Genome Biol. Evol.">
        <title>Insights into the evolution of the New World diploid cottons (Gossypium, subgenus Houzingenia) based on genome sequencing.</title>
        <authorList>
            <person name="Grover C.E."/>
            <person name="Arick M.A. 2nd"/>
            <person name="Thrash A."/>
            <person name="Conover J.L."/>
            <person name="Sanders W.S."/>
            <person name="Peterson D.G."/>
            <person name="Frelichowski J.E."/>
            <person name="Scheffler J.A."/>
            <person name="Scheffler B.E."/>
            <person name="Wendel J.F."/>
        </authorList>
    </citation>
    <scope>NUCLEOTIDE SEQUENCE [LARGE SCALE GENOMIC DNA]</scope>
    <source>
        <strain evidence="3">8</strain>
        <tissue evidence="3">Leaf</tissue>
    </source>
</reference>
<sequence>MTLERWMAILQNLQDEYVKWKSPWMVPDEILYRCEDFDWVPLLGIWGAIRYTPLLVLRQYRSRQFIPVTQGLAQCEFSYKGDNYKKMIQEMCNAWKQIHQMKRFFVGPMTTPEYYGWWSKRVNDNIPEPSQEGVRSMEKYLQVLETEKLSKGMIKAKEDLDSLKIDYKRLRLSMRTSGLRKTSEHWRQEIREKKIKADRWERKFQEAQMRNEALEKILLESWNEKGELKARVAELEKFFIIIEIIILRLS</sequence>
<dbReference type="Proteomes" id="UP000593568">
    <property type="component" value="Unassembled WGS sequence"/>
</dbReference>
<organism evidence="3 4">
    <name type="scientific">Gossypium trilobum</name>
    <dbReference type="NCBI Taxonomy" id="34281"/>
    <lineage>
        <taxon>Eukaryota</taxon>
        <taxon>Viridiplantae</taxon>
        <taxon>Streptophyta</taxon>
        <taxon>Embryophyta</taxon>
        <taxon>Tracheophyta</taxon>
        <taxon>Spermatophyta</taxon>
        <taxon>Magnoliopsida</taxon>
        <taxon>eudicotyledons</taxon>
        <taxon>Gunneridae</taxon>
        <taxon>Pentapetalae</taxon>
        <taxon>rosids</taxon>
        <taxon>malvids</taxon>
        <taxon>Malvales</taxon>
        <taxon>Malvaceae</taxon>
        <taxon>Malvoideae</taxon>
        <taxon>Gossypium</taxon>
    </lineage>
</organism>
<keyword evidence="1" id="KW-0175">Coiled coil</keyword>
<dbReference type="PANTHER" id="PTHR48200">
    <property type="entry name" value="PROTEIN, PUTATIVE-RELATED"/>
    <property type="match status" value="1"/>
</dbReference>
<comment type="caution">
    <text evidence="3">The sequence shown here is derived from an EMBL/GenBank/DDBJ whole genome shotgun (WGS) entry which is preliminary data.</text>
</comment>
<dbReference type="InterPro" id="IPR056647">
    <property type="entry name" value="DUF7745"/>
</dbReference>
<evidence type="ECO:0000259" key="2">
    <source>
        <dbReference type="Pfam" id="PF24924"/>
    </source>
</evidence>
<feature type="coiled-coil region" evidence="1">
    <location>
        <begin position="153"/>
        <end position="217"/>
    </location>
</feature>
<evidence type="ECO:0000313" key="4">
    <source>
        <dbReference type="Proteomes" id="UP000593568"/>
    </source>
</evidence>
<gene>
    <name evidence="3" type="ORF">Gotri_028105</name>
</gene>
<dbReference type="AlphaFoldDB" id="A0A7J9FVF7"/>
<dbReference type="PANTHER" id="PTHR48200:SF1">
    <property type="entry name" value="AMINOTRANSFERASE-LIKE PLANT MOBILE DOMAIN-CONTAINING PROTEIN"/>
    <property type="match status" value="1"/>
</dbReference>
<accession>A0A7J9FVF7</accession>
<proteinExistence type="predicted"/>
<name>A0A7J9FVF7_9ROSI</name>
<protein>
    <recommendedName>
        <fullName evidence="2">DUF7745 domain-containing protein</fullName>
    </recommendedName>
</protein>
<evidence type="ECO:0000313" key="3">
    <source>
        <dbReference type="EMBL" id="MBA0789307.1"/>
    </source>
</evidence>
<evidence type="ECO:0000256" key="1">
    <source>
        <dbReference type="SAM" id="Coils"/>
    </source>
</evidence>
<keyword evidence="4" id="KW-1185">Reference proteome</keyword>
<dbReference type="EMBL" id="JABEZW010229303">
    <property type="protein sequence ID" value="MBA0789307.1"/>
    <property type="molecule type" value="Genomic_DNA"/>
</dbReference>
<feature type="domain" description="DUF7745" evidence="2">
    <location>
        <begin position="4"/>
        <end position="122"/>
    </location>
</feature>